<proteinExistence type="predicted"/>
<name>A0ACC1XGQ2_MELAZ</name>
<sequence>MSSLAIISDFSLFALLSLLMMIPIYIFRNQISKLQSFIQSYIIPIITRLNCGWRFVIQQAFFGHRLHVGGLTAEIGEERLSIVHYKYKPGRNEEAVECAVCLCKIEEGDEVGKLRCDHLFHKNCLDRWVRYRRMLATCPICRDFIAPYKAIVQYGVEVLVLDKFTAFTSTERDTWWLR</sequence>
<comment type="caution">
    <text evidence="1">The sequence shown here is derived from an EMBL/GenBank/DDBJ whole genome shotgun (WGS) entry which is preliminary data.</text>
</comment>
<evidence type="ECO:0000313" key="2">
    <source>
        <dbReference type="Proteomes" id="UP001164539"/>
    </source>
</evidence>
<dbReference type="Proteomes" id="UP001164539">
    <property type="component" value="Chromosome 9"/>
</dbReference>
<keyword evidence="2" id="KW-1185">Reference proteome</keyword>
<protein>
    <submittedName>
        <fullName evidence="1">Ring finger protein</fullName>
    </submittedName>
</protein>
<accession>A0ACC1XGQ2</accession>
<gene>
    <name evidence="1" type="ORF">OWV82_016791</name>
</gene>
<organism evidence="1 2">
    <name type="scientific">Melia azedarach</name>
    <name type="common">Chinaberry tree</name>
    <dbReference type="NCBI Taxonomy" id="155640"/>
    <lineage>
        <taxon>Eukaryota</taxon>
        <taxon>Viridiplantae</taxon>
        <taxon>Streptophyta</taxon>
        <taxon>Embryophyta</taxon>
        <taxon>Tracheophyta</taxon>
        <taxon>Spermatophyta</taxon>
        <taxon>Magnoliopsida</taxon>
        <taxon>eudicotyledons</taxon>
        <taxon>Gunneridae</taxon>
        <taxon>Pentapetalae</taxon>
        <taxon>rosids</taxon>
        <taxon>malvids</taxon>
        <taxon>Sapindales</taxon>
        <taxon>Meliaceae</taxon>
        <taxon>Melia</taxon>
    </lineage>
</organism>
<reference evidence="1 2" key="1">
    <citation type="journal article" date="2023" name="Science">
        <title>Complex scaffold remodeling in plant triterpene biosynthesis.</title>
        <authorList>
            <person name="De La Pena R."/>
            <person name="Hodgson H."/>
            <person name="Liu J.C."/>
            <person name="Stephenson M.J."/>
            <person name="Martin A.C."/>
            <person name="Owen C."/>
            <person name="Harkess A."/>
            <person name="Leebens-Mack J."/>
            <person name="Jimenez L.E."/>
            <person name="Osbourn A."/>
            <person name="Sattely E.S."/>
        </authorList>
    </citation>
    <scope>NUCLEOTIDE SEQUENCE [LARGE SCALE GENOMIC DNA]</scope>
    <source>
        <strain evidence="2">cv. JPN11</strain>
        <tissue evidence="1">Leaf</tissue>
    </source>
</reference>
<dbReference type="EMBL" id="CM051402">
    <property type="protein sequence ID" value="KAJ4710632.1"/>
    <property type="molecule type" value="Genomic_DNA"/>
</dbReference>
<evidence type="ECO:0000313" key="1">
    <source>
        <dbReference type="EMBL" id="KAJ4710632.1"/>
    </source>
</evidence>